<proteinExistence type="predicted"/>
<feature type="transmembrane region" description="Helical" evidence="1">
    <location>
        <begin position="210"/>
        <end position="227"/>
    </location>
</feature>
<dbReference type="PANTHER" id="PTHR37488">
    <property type="entry name" value="DUF1275 DOMAIN-CONTAINING PROTEIN"/>
    <property type="match status" value="1"/>
</dbReference>
<dbReference type="KEGG" id="trg:TRUGW13939_00816"/>
<sequence>MTNNLNREEEPLLGRVASTSTSELLRKHFSNIIDTQGGDLLLLFCYLITGILDSSAVFMWGSFVSMQTGNTIYLGLGITGAGQIGRWQKSAVSIASFCLGSQAFAAWHRFFPERRRWVMCVSFALQTTCIIVAAIIVILNPDGNSQPFWLEYGPLAIIAFQSGGQAVISRVLSFNTLTSVVLTSIYCDFFASPTLLSVHALSRKEQLQRAGAILSLVTGAVCGGFLVRTSAGFVSALWVAAFLKGVAMIALVFWKAEKPTTDEAERG</sequence>
<dbReference type="Pfam" id="PF06912">
    <property type="entry name" value="DUF1275"/>
    <property type="match status" value="1"/>
</dbReference>
<dbReference type="InterPro" id="IPR010699">
    <property type="entry name" value="DUF1275"/>
</dbReference>
<keyword evidence="1" id="KW-1133">Transmembrane helix</keyword>
<gene>
    <name evidence="2" type="ORF">TRUGW13939_00816</name>
</gene>
<evidence type="ECO:0000313" key="3">
    <source>
        <dbReference type="Proteomes" id="UP000509510"/>
    </source>
</evidence>
<keyword evidence="1" id="KW-0472">Membrane</keyword>
<organism evidence="2 3">
    <name type="scientific">Talaromyces rugulosus</name>
    <name type="common">Penicillium rugulosum</name>
    <dbReference type="NCBI Taxonomy" id="121627"/>
    <lineage>
        <taxon>Eukaryota</taxon>
        <taxon>Fungi</taxon>
        <taxon>Dikarya</taxon>
        <taxon>Ascomycota</taxon>
        <taxon>Pezizomycotina</taxon>
        <taxon>Eurotiomycetes</taxon>
        <taxon>Eurotiomycetidae</taxon>
        <taxon>Eurotiales</taxon>
        <taxon>Trichocomaceae</taxon>
        <taxon>Talaromyces</taxon>
        <taxon>Talaromyces sect. Islandici</taxon>
    </lineage>
</organism>
<evidence type="ECO:0000256" key="1">
    <source>
        <dbReference type="SAM" id="Phobius"/>
    </source>
</evidence>
<dbReference type="PANTHER" id="PTHR37488:SF1">
    <property type="entry name" value="DUF1275 DOMAIN PROTEIN"/>
    <property type="match status" value="1"/>
</dbReference>
<keyword evidence="1" id="KW-0812">Transmembrane</keyword>
<name>A0A7H8QIJ8_TALRU</name>
<feature type="transmembrane region" description="Helical" evidence="1">
    <location>
        <begin position="177"/>
        <end position="198"/>
    </location>
</feature>
<evidence type="ECO:0000313" key="2">
    <source>
        <dbReference type="EMBL" id="QKX53736.1"/>
    </source>
</evidence>
<keyword evidence="3" id="KW-1185">Reference proteome</keyword>
<feature type="transmembrane region" description="Helical" evidence="1">
    <location>
        <begin position="40"/>
        <end position="60"/>
    </location>
</feature>
<accession>A0A7H8QIJ8</accession>
<dbReference type="GeneID" id="55988329"/>
<evidence type="ECO:0008006" key="4">
    <source>
        <dbReference type="Google" id="ProtNLM"/>
    </source>
</evidence>
<dbReference type="OrthoDB" id="5288586at2759"/>
<feature type="transmembrane region" description="Helical" evidence="1">
    <location>
        <begin position="233"/>
        <end position="254"/>
    </location>
</feature>
<dbReference type="RefSeq" id="XP_035339915.1">
    <property type="nucleotide sequence ID" value="XM_035484022.1"/>
</dbReference>
<dbReference type="AlphaFoldDB" id="A0A7H8QIJ8"/>
<feature type="transmembrane region" description="Helical" evidence="1">
    <location>
        <begin position="117"/>
        <end position="139"/>
    </location>
</feature>
<dbReference type="EMBL" id="CP055898">
    <property type="protein sequence ID" value="QKX53736.1"/>
    <property type="molecule type" value="Genomic_DNA"/>
</dbReference>
<dbReference type="Proteomes" id="UP000509510">
    <property type="component" value="Chromosome I"/>
</dbReference>
<reference evidence="3" key="1">
    <citation type="submission" date="2020-06" db="EMBL/GenBank/DDBJ databases">
        <title>A chromosome-scale genome assembly of Talaromyces rugulosus W13939.</title>
        <authorList>
            <person name="Wang B."/>
            <person name="Guo L."/>
            <person name="Ye K."/>
            <person name="Wang L."/>
        </authorList>
    </citation>
    <scope>NUCLEOTIDE SEQUENCE [LARGE SCALE GENOMIC DNA]</scope>
    <source>
        <strain evidence="3">W13939</strain>
    </source>
</reference>
<protein>
    <recommendedName>
        <fullName evidence="4">DUF1275 domain protein</fullName>
    </recommendedName>
</protein>